<dbReference type="PANTHER" id="PTHR33116">
    <property type="entry name" value="REVERSE TRANSCRIPTASE ZINC-BINDING DOMAIN-CONTAINING PROTEIN-RELATED-RELATED"/>
    <property type="match status" value="1"/>
</dbReference>
<dbReference type="AlphaFoldDB" id="A0AAV1A7R8"/>
<protein>
    <submittedName>
        <fullName evidence="1">Uncharacterized protein</fullName>
    </submittedName>
</protein>
<sequence length="137" mass="15943">MIEEAKVLNCKVRSVPFLYLGLPVGANPRNTSTWDPVIDKESDGLGIKNIITFYVALLGKWVWRLRVEQENLWYDILKFEYGEKDWRIKTRGKNSSRWLKELKEEEKTGVGSNHNWFTDNVSKVLGGEAETCFDCWV</sequence>
<evidence type="ECO:0000313" key="2">
    <source>
        <dbReference type="Proteomes" id="UP001157006"/>
    </source>
</evidence>
<keyword evidence="2" id="KW-1185">Reference proteome</keyword>
<dbReference type="EMBL" id="OX451738">
    <property type="protein sequence ID" value="CAI8606064.1"/>
    <property type="molecule type" value="Genomic_DNA"/>
</dbReference>
<reference evidence="1 2" key="1">
    <citation type="submission" date="2023-01" db="EMBL/GenBank/DDBJ databases">
        <authorList>
            <person name="Kreplak J."/>
        </authorList>
    </citation>
    <scope>NUCLEOTIDE SEQUENCE [LARGE SCALE GENOMIC DNA]</scope>
</reference>
<dbReference type="Proteomes" id="UP001157006">
    <property type="component" value="Chromosome 3"/>
</dbReference>
<evidence type="ECO:0000313" key="1">
    <source>
        <dbReference type="EMBL" id="CAI8606064.1"/>
    </source>
</evidence>
<proteinExistence type="predicted"/>
<accession>A0AAV1A7R8</accession>
<dbReference type="PANTHER" id="PTHR33116:SF78">
    <property type="entry name" value="OS12G0587133 PROTEIN"/>
    <property type="match status" value="1"/>
</dbReference>
<name>A0AAV1A7R8_VICFA</name>
<organism evidence="1 2">
    <name type="scientific">Vicia faba</name>
    <name type="common">Broad bean</name>
    <name type="synonym">Faba vulgaris</name>
    <dbReference type="NCBI Taxonomy" id="3906"/>
    <lineage>
        <taxon>Eukaryota</taxon>
        <taxon>Viridiplantae</taxon>
        <taxon>Streptophyta</taxon>
        <taxon>Embryophyta</taxon>
        <taxon>Tracheophyta</taxon>
        <taxon>Spermatophyta</taxon>
        <taxon>Magnoliopsida</taxon>
        <taxon>eudicotyledons</taxon>
        <taxon>Gunneridae</taxon>
        <taxon>Pentapetalae</taxon>
        <taxon>rosids</taxon>
        <taxon>fabids</taxon>
        <taxon>Fabales</taxon>
        <taxon>Fabaceae</taxon>
        <taxon>Papilionoideae</taxon>
        <taxon>50 kb inversion clade</taxon>
        <taxon>NPAAA clade</taxon>
        <taxon>Hologalegina</taxon>
        <taxon>IRL clade</taxon>
        <taxon>Fabeae</taxon>
        <taxon>Vicia</taxon>
    </lineage>
</organism>
<gene>
    <name evidence="1" type="ORF">VFH_III211960</name>
</gene>